<evidence type="ECO:0000259" key="8">
    <source>
        <dbReference type="PROSITE" id="PS50046"/>
    </source>
</evidence>
<dbReference type="SUPFAM" id="SSF55785">
    <property type="entry name" value="PYP-like sensor domain (PAS domain)"/>
    <property type="match status" value="3"/>
</dbReference>
<comment type="catalytic activity">
    <reaction evidence="1">
        <text>ATP + protein L-histidine = ADP + protein N-phospho-L-histidine.</text>
        <dbReference type="EC" id="2.7.13.3"/>
    </reaction>
</comment>
<dbReference type="Pfam" id="PF02518">
    <property type="entry name" value="HATPase_c"/>
    <property type="match status" value="1"/>
</dbReference>
<evidence type="ECO:0000256" key="2">
    <source>
        <dbReference type="ARBA" id="ARBA00006402"/>
    </source>
</evidence>
<dbReference type="InterPro" id="IPR036890">
    <property type="entry name" value="HATPase_C_sf"/>
</dbReference>
<dbReference type="InterPro" id="IPR003018">
    <property type="entry name" value="GAF"/>
</dbReference>
<dbReference type="InterPro" id="IPR003661">
    <property type="entry name" value="HisK_dim/P_dom"/>
</dbReference>
<accession>A0AAE3GVL8</accession>
<keyword evidence="6" id="KW-0902">Two-component regulatory system</keyword>
<dbReference type="SMART" id="SM00065">
    <property type="entry name" value="GAF"/>
    <property type="match status" value="3"/>
</dbReference>
<name>A0AAE3GVL8_9CYAN</name>
<evidence type="ECO:0000259" key="10">
    <source>
        <dbReference type="PROSITE" id="PS50112"/>
    </source>
</evidence>
<dbReference type="Pfam" id="PF01590">
    <property type="entry name" value="GAF"/>
    <property type="match status" value="3"/>
</dbReference>
<keyword evidence="5" id="KW-0808">Transferase</keyword>
<dbReference type="PRINTS" id="PR00344">
    <property type="entry name" value="BCTRLSENSOR"/>
</dbReference>
<dbReference type="InterPro" id="IPR000700">
    <property type="entry name" value="PAS-assoc_C"/>
</dbReference>
<evidence type="ECO:0000313" key="13">
    <source>
        <dbReference type="Proteomes" id="UP001204953"/>
    </source>
</evidence>
<dbReference type="InterPro" id="IPR000014">
    <property type="entry name" value="PAS"/>
</dbReference>
<dbReference type="InterPro" id="IPR035965">
    <property type="entry name" value="PAS-like_dom_sf"/>
</dbReference>
<dbReference type="AlphaFoldDB" id="A0AAE3GVL8"/>
<keyword evidence="5" id="KW-0418">Kinase</keyword>
<feature type="coiled-coil region" evidence="7">
    <location>
        <begin position="948"/>
        <end position="979"/>
    </location>
</feature>
<dbReference type="EC" id="2.7.13.3" evidence="3"/>
<dbReference type="RefSeq" id="WP_254014238.1">
    <property type="nucleotide sequence ID" value="NZ_JAMZMM010000340.1"/>
</dbReference>
<feature type="domain" description="Phytochrome chromophore attachment site" evidence="8">
    <location>
        <begin position="443"/>
        <end position="579"/>
    </location>
</feature>
<dbReference type="PROSITE" id="PS50046">
    <property type="entry name" value="PHYTOCHROME_2"/>
    <property type="match status" value="2"/>
</dbReference>
<dbReference type="CDD" id="cd00082">
    <property type="entry name" value="HisKA"/>
    <property type="match status" value="1"/>
</dbReference>
<dbReference type="GO" id="GO:0000155">
    <property type="term" value="F:phosphorelay sensor kinase activity"/>
    <property type="evidence" value="ECO:0007669"/>
    <property type="project" value="InterPro"/>
</dbReference>
<dbReference type="PANTHER" id="PTHR43065">
    <property type="entry name" value="SENSOR HISTIDINE KINASE"/>
    <property type="match status" value="1"/>
</dbReference>
<evidence type="ECO:0000256" key="4">
    <source>
        <dbReference type="ARBA" id="ARBA00022553"/>
    </source>
</evidence>
<dbReference type="EMBL" id="JAMZMM010000340">
    <property type="protein sequence ID" value="MCP2731501.1"/>
    <property type="molecule type" value="Genomic_DNA"/>
</dbReference>
<dbReference type="Proteomes" id="UP001204953">
    <property type="component" value="Unassembled WGS sequence"/>
</dbReference>
<evidence type="ECO:0000256" key="6">
    <source>
        <dbReference type="ARBA" id="ARBA00023012"/>
    </source>
</evidence>
<dbReference type="InterPro" id="IPR004358">
    <property type="entry name" value="Sig_transdc_His_kin-like_C"/>
</dbReference>
<dbReference type="SMART" id="SM00091">
    <property type="entry name" value="PAS"/>
    <property type="match status" value="3"/>
</dbReference>
<feature type="domain" description="PAS" evidence="10">
    <location>
        <begin position="182"/>
        <end position="233"/>
    </location>
</feature>
<dbReference type="Pfam" id="PF08447">
    <property type="entry name" value="PAS_3"/>
    <property type="match status" value="2"/>
</dbReference>
<dbReference type="Gene3D" id="3.30.450.20">
    <property type="entry name" value="PAS domain"/>
    <property type="match status" value="3"/>
</dbReference>
<dbReference type="PANTHER" id="PTHR43065:SF50">
    <property type="entry name" value="HISTIDINE KINASE"/>
    <property type="match status" value="1"/>
</dbReference>
<sequence length="1261" mass="144271">MSYLRKKALLKNAHRFKFKINHYQIKESSVAEKKTAALESLRSLYESIPCIYFTINTKDVILSVSQFGADYLGYEPAELSEKSVGELFYGDDLDICQAQLTELPQQPNQLSQWEARLVRKDDNIIWVKAIARLVPGTELNPLISLVCEDITPAKEQSAALEDCEECWRVTFEQAAVGMSHCDLQCRFFRVNQTFCKLLGYTQEELLSRTFQDITYSEDLAINLYRLESLLAGEIENYAIDNRYIRKDGTIVWVNQTLSVARDSTGNPQHLVAVIKDISQRKLAENELRWKEALLEAMTGASPLAFYVVDEQTDKILYFNHCFCEIWGIEHLEEQMEQGKLKNTDIIANGLTQIGDVTEFIESGKPIQITENRATFEDEIPFVNGRTIRRFYAQIRDKSDCYFGSLYIFEDITGRKVSEEALQQQFLKERLVVAIAKRIHQSLNIDQILNTTVAEIRQIIACDRVIVFRMHEDGSGVVVVESVEKGWKPISGTVINDRYFAEIYVQLYQQGRVQSIGDIYKAGLTECHINLLDQFQVRANLVVPIVQEDNLWGLLVAQQCSAPRQWQPWEINLLKAISTHTAIAIQQSELYQQAQTEIAQREQVEIALRQQFQREKLVGAITRQIRQSLNFKEILQATVAEVRQILETDRVIIFRFLPDWSGDVVVESVDSNWRAILGSQIYDDCFKEVYVSPYQQGRIQAVEDIYEANLSQCHIDLLAKFQVRANLVVPLLNGEQLWGLLVAHHCSQPRQWQEFEIELLQQLASQVAIAIQQSQLYEKTQSLFLREQAINRVTQAIRSSLDLDTIFFTTVREIVELLEVDRAQILQYLPEKKLWLHLSEYHKAADISHSIIKVISDEINPISEQLKRGEIVRINDTNYLGDGINKPIAEVQSGAWLLVPLHFGTSVWGCISLGKNHPYYWQDSEVELICGIADQVAIALQQAQLYNQSRTAEEKALTQKQQLEEALEKLQTTHAQLLHSEKMSSLGQLVAGVAHEINNPISFIYGNVIHAKDYTEDLLSLVELYQKEYPNPTGEIYRKFEEIELDFLIEDLPKLLNSMLVGAERICEIVSSLRNFSRVSEAEIKAVDIREGIDSTLMILQNRLKARGERPEIEVIKEYGNLPQIECYAGQLNQVFMNLLVNGIDAIDEQIQWWETQLSRQEAKAEMQANPGKIWVKTELLNDREIVIKITDNGLGMTEQVKRQLFDPFFTTKPVGTGTGLGLSISYQIVVEKHGGKLYCQSQFGEGTEFVIQIPLRQENCS</sequence>
<dbReference type="NCBIfam" id="TIGR00229">
    <property type="entry name" value="sensory_box"/>
    <property type="match status" value="2"/>
</dbReference>
<evidence type="ECO:0000259" key="9">
    <source>
        <dbReference type="PROSITE" id="PS50109"/>
    </source>
</evidence>
<dbReference type="SMART" id="SM00387">
    <property type="entry name" value="HATPase_c"/>
    <property type="match status" value="1"/>
</dbReference>
<evidence type="ECO:0000256" key="5">
    <source>
        <dbReference type="ARBA" id="ARBA00022777"/>
    </source>
</evidence>
<dbReference type="InterPro" id="IPR013655">
    <property type="entry name" value="PAS_fold_3"/>
</dbReference>
<comment type="similarity">
    <text evidence="2">In the N-terminal section; belongs to the phytochrome family.</text>
</comment>
<dbReference type="SMART" id="SM00086">
    <property type="entry name" value="PAC"/>
    <property type="match status" value="2"/>
</dbReference>
<keyword evidence="4" id="KW-0597">Phosphoprotein</keyword>
<dbReference type="InterPro" id="IPR036097">
    <property type="entry name" value="HisK_dim/P_sf"/>
</dbReference>
<organism evidence="12 13">
    <name type="scientific">Limnofasciculus baicalensis BBK-W-15</name>
    <dbReference type="NCBI Taxonomy" id="2699891"/>
    <lineage>
        <taxon>Bacteria</taxon>
        <taxon>Bacillati</taxon>
        <taxon>Cyanobacteriota</taxon>
        <taxon>Cyanophyceae</taxon>
        <taxon>Coleofasciculales</taxon>
        <taxon>Coleofasciculaceae</taxon>
        <taxon>Limnofasciculus</taxon>
        <taxon>Limnofasciculus baicalensis</taxon>
    </lineage>
</organism>
<feature type="domain" description="PAC" evidence="11">
    <location>
        <begin position="237"/>
        <end position="289"/>
    </location>
</feature>
<dbReference type="Gene3D" id="1.10.287.130">
    <property type="match status" value="1"/>
</dbReference>
<evidence type="ECO:0000256" key="7">
    <source>
        <dbReference type="SAM" id="Coils"/>
    </source>
</evidence>
<dbReference type="PROSITE" id="PS50109">
    <property type="entry name" value="HIS_KIN"/>
    <property type="match status" value="1"/>
</dbReference>
<dbReference type="Gene3D" id="3.30.450.40">
    <property type="match status" value="4"/>
</dbReference>
<dbReference type="CDD" id="cd00130">
    <property type="entry name" value="PAS"/>
    <property type="match status" value="2"/>
</dbReference>
<dbReference type="SUPFAM" id="SSF47384">
    <property type="entry name" value="Homodimeric domain of signal transducing histidine kinase"/>
    <property type="match status" value="1"/>
</dbReference>
<protein>
    <recommendedName>
        <fullName evidence="3">histidine kinase</fullName>
        <ecNumber evidence="3">2.7.13.3</ecNumber>
    </recommendedName>
</protein>
<keyword evidence="13" id="KW-1185">Reference proteome</keyword>
<dbReference type="InterPro" id="IPR003594">
    <property type="entry name" value="HATPase_dom"/>
</dbReference>
<dbReference type="PROSITE" id="PS50112">
    <property type="entry name" value="PAS"/>
    <property type="match status" value="2"/>
</dbReference>
<dbReference type="Gene3D" id="3.30.565.10">
    <property type="entry name" value="Histidine kinase-like ATPase, C-terminal domain"/>
    <property type="match status" value="1"/>
</dbReference>
<keyword evidence="7" id="KW-0175">Coiled coil</keyword>
<dbReference type="SUPFAM" id="SSF55874">
    <property type="entry name" value="ATPase domain of HSP90 chaperone/DNA topoisomerase II/histidine kinase"/>
    <property type="match status" value="1"/>
</dbReference>
<proteinExistence type="inferred from homology"/>
<dbReference type="InterPro" id="IPR016132">
    <property type="entry name" value="Phyto_chromo_attachment"/>
</dbReference>
<dbReference type="PROSITE" id="PS50113">
    <property type="entry name" value="PAC"/>
    <property type="match status" value="1"/>
</dbReference>
<evidence type="ECO:0000256" key="3">
    <source>
        <dbReference type="ARBA" id="ARBA00012438"/>
    </source>
</evidence>
<dbReference type="SUPFAM" id="SSF55781">
    <property type="entry name" value="GAF domain-like"/>
    <property type="match status" value="3"/>
</dbReference>
<gene>
    <name evidence="12" type="ORF">NJ959_24035</name>
</gene>
<feature type="domain" description="Phytochrome chromophore attachment site" evidence="8">
    <location>
        <begin position="629"/>
        <end position="765"/>
    </location>
</feature>
<feature type="domain" description="Histidine kinase" evidence="9">
    <location>
        <begin position="991"/>
        <end position="1257"/>
    </location>
</feature>
<evidence type="ECO:0000256" key="1">
    <source>
        <dbReference type="ARBA" id="ARBA00000085"/>
    </source>
</evidence>
<reference evidence="12" key="1">
    <citation type="submission" date="2022-06" db="EMBL/GenBank/DDBJ databases">
        <title>New cyanobacteria of genus Symplocastrum in benthos of Lake Baikal.</title>
        <authorList>
            <person name="Sorokovikova E."/>
            <person name="Tikhonova I."/>
            <person name="Krasnopeev A."/>
            <person name="Evseev P."/>
            <person name="Gladkikh A."/>
            <person name="Belykh O."/>
        </authorList>
    </citation>
    <scope>NUCLEOTIDE SEQUENCE</scope>
    <source>
        <strain evidence="12">BBK-W-15</strain>
    </source>
</reference>
<dbReference type="InterPro" id="IPR005467">
    <property type="entry name" value="His_kinase_dom"/>
</dbReference>
<evidence type="ECO:0000313" key="12">
    <source>
        <dbReference type="EMBL" id="MCP2731501.1"/>
    </source>
</evidence>
<evidence type="ECO:0000259" key="11">
    <source>
        <dbReference type="PROSITE" id="PS50113"/>
    </source>
</evidence>
<feature type="domain" description="PAS" evidence="10">
    <location>
        <begin position="37"/>
        <end position="107"/>
    </location>
</feature>
<dbReference type="InterPro" id="IPR029016">
    <property type="entry name" value="GAF-like_dom_sf"/>
</dbReference>
<dbReference type="InterPro" id="IPR001610">
    <property type="entry name" value="PAC"/>
</dbReference>
<dbReference type="Pfam" id="PF13188">
    <property type="entry name" value="PAS_8"/>
    <property type="match status" value="1"/>
</dbReference>
<comment type="caution">
    <text evidence="12">The sequence shown here is derived from an EMBL/GenBank/DDBJ whole genome shotgun (WGS) entry which is preliminary data.</text>
</comment>